<dbReference type="Gene3D" id="3.40.50.300">
    <property type="entry name" value="P-loop containing nucleotide triphosphate hydrolases"/>
    <property type="match status" value="1"/>
</dbReference>
<dbReference type="GO" id="GO:0005524">
    <property type="term" value="F:ATP binding"/>
    <property type="evidence" value="ECO:0007669"/>
    <property type="project" value="UniProtKB-KW"/>
</dbReference>
<evidence type="ECO:0000313" key="5">
    <source>
        <dbReference type="EMBL" id="SKA27413.1"/>
    </source>
</evidence>
<dbReference type="PANTHER" id="PTHR42939:SF3">
    <property type="entry name" value="ABC TRANSPORTER ATP-BINDING COMPONENT"/>
    <property type="match status" value="1"/>
</dbReference>
<dbReference type="CDD" id="cd03230">
    <property type="entry name" value="ABC_DR_subfamily_A"/>
    <property type="match status" value="1"/>
</dbReference>
<name>A0A1T4SGW7_9FIRM</name>
<dbReference type="OrthoDB" id="9804819at2"/>
<gene>
    <name evidence="5" type="ORF">SAMN02745885_02675</name>
</gene>
<evidence type="ECO:0000313" key="6">
    <source>
        <dbReference type="Proteomes" id="UP000189933"/>
    </source>
</evidence>
<keyword evidence="1" id="KW-0813">Transport</keyword>
<feature type="domain" description="ABC transporter" evidence="4">
    <location>
        <begin position="4"/>
        <end position="230"/>
    </location>
</feature>
<dbReference type="SUPFAM" id="SSF52540">
    <property type="entry name" value="P-loop containing nucleoside triphosphate hydrolases"/>
    <property type="match status" value="1"/>
</dbReference>
<keyword evidence="2" id="KW-0547">Nucleotide-binding</keyword>
<reference evidence="6" key="1">
    <citation type="submission" date="2017-02" db="EMBL/GenBank/DDBJ databases">
        <authorList>
            <person name="Varghese N."/>
            <person name="Submissions S."/>
        </authorList>
    </citation>
    <scope>NUCLEOTIDE SEQUENCE [LARGE SCALE GENOMIC DNA]</scope>
    <source>
        <strain evidence="6">DSM 16521</strain>
    </source>
</reference>
<dbReference type="GO" id="GO:0016887">
    <property type="term" value="F:ATP hydrolysis activity"/>
    <property type="evidence" value="ECO:0007669"/>
    <property type="project" value="InterPro"/>
</dbReference>
<dbReference type="RefSeq" id="WP_078666627.1">
    <property type="nucleotide sequence ID" value="NZ_FUXM01000057.1"/>
</dbReference>
<keyword evidence="3 5" id="KW-0067">ATP-binding</keyword>
<dbReference type="InterPro" id="IPR003439">
    <property type="entry name" value="ABC_transporter-like_ATP-bd"/>
</dbReference>
<proteinExistence type="predicted"/>
<dbReference type="PANTHER" id="PTHR42939">
    <property type="entry name" value="ABC TRANSPORTER ATP-BINDING PROTEIN ALBC-RELATED"/>
    <property type="match status" value="1"/>
</dbReference>
<dbReference type="SMART" id="SM00382">
    <property type="entry name" value="AAA"/>
    <property type="match status" value="1"/>
</dbReference>
<keyword evidence="6" id="KW-1185">Reference proteome</keyword>
<organism evidence="5 6">
    <name type="scientific">Carboxydocella sporoproducens DSM 16521</name>
    <dbReference type="NCBI Taxonomy" id="1121270"/>
    <lineage>
        <taxon>Bacteria</taxon>
        <taxon>Bacillati</taxon>
        <taxon>Bacillota</taxon>
        <taxon>Clostridia</taxon>
        <taxon>Eubacteriales</taxon>
        <taxon>Clostridiales Family XVI. Incertae Sedis</taxon>
        <taxon>Carboxydocella</taxon>
    </lineage>
</organism>
<evidence type="ECO:0000259" key="4">
    <source>
        <dbReference type="PROSITE" id="PS50893"/>
    </source>
</evidence>
<accession>A0A1T4SGW7</accession>
<dbReference type="Proteomes" id="UP000189933">
    <property type="component" value="Unassembled WGS sequence"/>
</dbReference>
<dbReference type="Pfam" id="PF00005">
    <property type="entry name" value="ABC_tran"/>
    <property type="match status" value="1"/>
</dbReference>
<dbReference type="EMBL" id="FUXM01000057">
    <property type="protein sequence ID" value="SKA27413.1"/>
    <property type="molecule type" value="Genomic_DNA"/>
</dbReference>
<protein>
    <submittedName>
        <fullName evidence="5">ABC-2 type transport system ATP-binding protein</fullName>
    </submittedName>
</protein>
<dbReference type="AlphaFoldDB" id="A0A1T4SGW7"/>
<dbReference type="InterPro" id="IPR051782">
    <property type="entry name" value="ABC_Transporter_VariousFunc"/>
</dbReference>
<evidence type="ECO:0000256" key="3">
    <source>
        <dbReference type="ARBA" id="ARBA00022840"/>
    </source>
</evidence>
<dbReference type="PROSITE" id="PS50893">
    <property type="entry name" value="ABC_TRANSPORTER_2"/>
    <property type="match status" value="1"/>
</dbReference>
<evidence type="ECO:0000256" key="2">
    <source>
        <dbReference type="ARBA" id="ARBA00022741"/>
    </source>
</evidence>
<sequence length="290" mass="33857">MEDVVVLDQVSKTYRDFKLDRVSFTIKKGYIHGFIGRNGAGKTTTIKLMMNLIHRDEGSIRIFGLDNREHERKIKQRLGFVYADNHFYDDLTGEQMKRVIARFYPDWDEKAYNRYLKMFDLPANKKIKHLSRGMQMKYSIALALSHNADLIIMDEPTSGLDPVVRQEILELLSEVIQEGEKTVFFSTHITSDLEQIADFITFIHDGRIQFSLTKDEVLERYTMIKGGTDLLDQDNRKLFIGLRETPYGFEGLTTEPKLVYQLFQDQVLYEKPSLEQIMLYTVKSDKNSTR</sequence>
<dbReference type="InterPro" id="IPR003593">
    <property type="entry name" value="AAA+_ATPase"/>
</dbReference>
<evidence type="ECO:0000256" key="1">
    <source>
        <dbReference type="ARBA" id="ARBA00022448"/>
    </source>
</evidence>
<dbReference type="InterPro" id="IPR027417">
    <property type="entry name" value="P-loop_NTPase"/>
</dbReference>